<evidence type="ECO:0000313" key="4">
    <source>
        <dbReference type="Proteomes" id="UP000266292"/>
    </source>
</evidence>
<dbReference type="AlphaFoldDB" id="A0A1X9YPB6"/>
<evidence type="ECO:0000259" key="2">
    <source>
        <dbReference type="Pfam" id="PF03372"/>
    </source>
</evidence>
<dbReference type="InterPro" id="IPR036691">
    <property type="entry name" value="Endo/exonu/phosph_ase_sf"/>
</dbReference>
<keyword evidence="3" id="KW-0378">Hydrolase</keyword>
<dbReference type="KEGG" id="pact:CA264_04425"/>
<keyword evidence="1" id="KW-0472">Membrane</keyword>
<keyword evidence="4" id="KW-1185">Reference proteome</keyword>
<dbReference type="STRING" id="709015.GCA_000472485_00880"/>
<dbReference type="RefSeq" id="WP_025604948.1">
    <property type="nucleotide sequence ID" value="NZ_CP021235.1"/>
</dbReference>
<evidence type="ECO:0000313" key="3">
    <source>
        <dbReference type="EMBL" id="ARS34746.1"/>
    </source>
</evidence>
<feature type="transmembrane region" description="Helical" evidence="1">
    <location>
        <begin position="41"/>
        <end position="59"/>
    </location>
</feature>
<reference evidence="4" key="1">
    <citation type="submission" date="2017-05" db="EMBL/GenBank/DDBJ databases">
        <authorList>
            <person name="Ray J."/>
            <person name="Price M."/>
            <person name="Deutschbauer A."/>
        </authorList>
    </citation>
    <scope>NUCLEOTIDE SEQUENCE [LARGE SCALE GENOMIC DNA]</scope>
    <source>
        <strain evidence="4">DSM 19842</strain>
    </source>
</reference>
<dbReference type="Proteomes" id="UP000266292">
    <property type="component" value="Chromosome"/>
</dbReference>
<dbReference type="SUPFAM" id="SSF56219">
    <property type="entry name" value="DNase I-like"/>
    <property type="match status" value="1"/>
</dbReference>
<dbReference type="OrthoDB" id="9796594at2"/>
<accession>A0A1X9YPB6</accession>
<feature type="transmembrane region" description="Helical" evidence="1">
    <location>
        <begin position="66"/>
        <end position="87"/>
    </location>
</feature>
<dbReference type="Gene3D" id="3.60.10.10">
    <property type="entry name" value="Endonuclease/exonuclease/phosphatase"/>
    <property type="match status" value="1"/>
</dbReference>
<keyword evidence="3" id="KW-0540">Nuclease</keyword>
<proteinExistence type="predicted"/>
<keyword evidence="1" id="KW-1133">Transmembrane helix</keyword>
<gene>
    <name evidence="3" type="ORF">CA264_04425</name>
</gene>
<keyword evidence="1" id="KW-0812">Transmembrane</keyword>
<sequence>MKTAKKTIFYFSLVAGTLLILVTLLSLIYNVGLWYLKVLDFPRVQVLLGLLLLLLLFVASNHRWKLPSVLFLAGLLASIALQAYFILPYTPLVGTTVASVAPAAVEKDRRFSLLLANVWMKNRQVETLLSIIQQSDPDIVLVMETDKWWIARLAPLRKEYPYQVEYPLDNTYGMALYSRMPLESTQVRFLAHQTVPSIHTKVILDAGAVFTLHAMHPVPPKPSKYPDNVGDGENEVALLKVGKMVQQRQTPTIVAGDFNDVSWSNTSRLFGVKSRLGNVRIGRGLYNSFDATSNILRWPLDQIFVSEEFRLVELRRLPDFGSDHFPFYAELALPE</sequence>
<evidence type="ECO:0000256" key="1">
    <source>
        <dbReference type="SAM" id="Phobius"/>
    </source>
</evidence>
<dbReference type="InterPro" id="IPR005135">
    <property type="entry name" value="Endo/exonuclease/phosphatase"/>
</dbReference>
<protein>
    <submittedName>
        <fullName evidence="3">Endonuclease</fullName>
    </submittedName>
</protein>
<dbReference type="GO" id="GO:0004519">
    <property type="term" value="F:endonuclease activity"/>
    <property type="evidence" value="ECO:0007669"/>
    <property type="project" value="UniProtKB-KW"/>
</dbReference>
<name>A0A1X9YPB6_9BACT</name>
<organism evidence="3 4">
    <name type="scientific">Pontibacter actiniarum</name>
    <dbReference type="NCBI Taxonomy" id="323450"/>
    <lineage>
        <taxon>Bacteria</taxon>
        <taxon>Pseudomonadati</taxon>
        <taxon>Bacteroidota</taxon>
        <taxon>Cytophagia</taxon>
        <taxon>Cytophagales</taxon>
        <taxon>Hymenobacteraceae</taxon>
        <taxon>Pontibacter</taxon>
    </lineage>
</organism>
<feature type="transmembrane region" description="Helical" evidence="1">
    <location>
        <begin position="7"/>
        <end position="29"/>
    </location>
</feature>
<dbReference type="EMBL" id="CP021235">
    <property type="protein sequence ID" value="ARS34746.1"/>
    <property type="molecule type" value="Genomic_DNA"/>
</dbReference>
<dbReference type="Pfam" id="PF03372">
    <property type="entry name" value="Exo_endo_phos"/>
    <property type="match status" value="1"/>
</dbReference>
<keyword evidence="3" id="KW-0255">Endonuclease</keyword>
<feature type="domain" description="Endonuclease/exonuclease/phosphatase" evidence="2">
    <location>
        <begin position="116"/>
        <end position="324"/>
    </location>
</feature>